<evidence type="ECO:0000313" key="2">
    <source>
        <dbReference type="Proteomes" id="UP000007266"/>
    </source>
</evidence>
<dbReference type="Proteomes" id="UP000007266">
    <property type="component" value="Linkage group 3"/>
</dbReference>
<keyword evidence="2" id="KW-1185">Reference proteome</keyword>
<dbReference type="InParanoid" id="A0A139WJX0"/>
<accession>A0A139WJX0</accession>
<dbReference type="AlphaFoldDB" id="A0A139WJX0"/>
<sequence>MEGIMGVTMGMVGLTSTTTMGLHISTTTITTTHHTDQCAVFAPFCKLM</sequence>
<gene>
    <name evidence="1" type="primary">AUGUSTUS-3.0.2_32678</name>
    <name evidence="1" type="ORF">TcasGA2_TC032678</name>
</gene>
<reference evidence="1 2" key="1">
    <citation type="journal article" date="2008" name="Nature">
        <title>The genome of the model beetle and pest Tribolium castaneum.</title>
        <authorList>
            <consortium name="Tribolium Genome Sequencing Consortium"/>
            <person name="Richards S."/>
            <person name="Gibbs R.A."/>
            <person name="Weinstock G.M."/>
            <person name="Brown S.J."/>
            <person name="Denell R."/>
            <person name="Beeman R.W."/>
            <person name="Gibbs R."/>
            <person name="Beeman R.W."/>
            <person name="Brown S.J."/>
            <person name="Bucher G."/>
            <person name="Friedrich M."/>
            <person name="Grimmelikhuijzen C.J."/>
            <person name="Klingler M."/>
            <person name="Lorenzen M."/>
            <person name="Richards S."/>
            <person name="Roth S."/>
            <person name="Schroder R."/>
            <person name="Tautz D."/>
            <person name="Zdobnov E.M."/>
            <person name="Muzny D."/>
            <person name="Gibbs R.A."/>
            <person name="Weinstock G.M."/>
            <person name="Attaway T."/>
            <person name="Bell S."/>
            <person name="Buhay C.J."/>
            <person name="Chandrabose M.N."/>
            <person name="Chavez D."/>
            <person name="Clerk-Blankenburg K.P."/>
            <person name="Cree A."/>
            <person name="Dao M."/>
            <person name="Davis C."/>
            <person name="Chacko J."/>
            <person name="Dinh H."/>
            <person name="Dugan-Rocha S."/>
            <person name="Fowler G."/>
            <person name="Garner T.T."/>
            <person name="Garnes J."/>
            <person name="Gnirke A."/>
            <person name="Hawes A."/>
            <person name="Hernandez J."/>
            <person name="Hines S."/>
            <person name="Holder M."/>
            <person name="Hume J."/>
            <person name="Jhangiani S.N."/>
            <person name="Joshi V."/>
            <person name="Khan Z.M."/>
            <person name="Jackson L."/>
            <person name="Kovar C."/>
            <person name="Kowis A."/>
            <person name="Lee S."/>
            <person name="Lewis L.R."/>
            <person name="Margolis J."/>
            <person name="Morgan M."/>
            <person name="Nazareth L.V."/>
            <person name="Nguyen N."/>
            <person name="Okwuonu G."/>
            <person name="Parker D."/>
            <person name="Richards S."/>
            <person name="Ruiz S.J."/>
            <person name="Santibanez J."/>
            <person name="Savard J."/>
            <person name="Scherer S.E."/>
            <person name="Schneider B."/>
            <person name="Sodergren E."/>
            <person name="Tautz D."/>
            <person name="Vattahil S."/>
            <person name="Villasana D."/>
            <person name="White C.S."/>
            <person name="Wright R."/>
            <person name="Park Y."/>
            <person name="Beeman R.W."/>
            <person name="Lord J."/>
            <person name="Oppert B."/>
            <person name="Lorenzen M."/>
            <person name="Brown S."/>
            <person name="Wang L."/>
            <person name="Savard J."/>
            <person name="Tautz D."/>
            <person name="Richards S."/>
            <person name="Weinstock G."/>
            <person name="Gibbs R.A."/>
            <person name="Liu Y."/>
            <person name="Worley K."/>
            <person name="Weinstock G."/>
            <person name="Elsik C.G."/>
            <person name="Reese J.T."/>
            <person name="Elhaik E."/>
            <person name="Landan G."/>
            <person name="Graur D."/>
            <person name="Arensburger P."/>
            <person name="Atkinson P."/>
            <person name="Beeman R.W."/>
            <person name="Beidler J."/>
            <person name="Brown S.J."/>
            <person name="Demuth J.P."/>
            <person name="Drury D.W."/>
            <person name="Du Y.Z."/>
            <person name="Fujiwara H."/>
            <person name="Lorenzen M."/>
            <person name="Maselli V."/>
            <person name="Osanai M."/>
            <person name="Park Y."/>
            <person name="Robertson H.M."/>
            <person name="Tu Z."/>
            <person name="Wang J.J."/>
            <person name="Wang S."/>
            <person name="Richards S."/>
            <person name="Song H."/>
            <person name="Zhang L."/>
            <person name="Sodergren E."/>
            <person name="Werner D."/>
            <person name="Stanke M."/>
            <person name="Morgenstern B."/>
            <person name="Solovyev V."/>
            <person name="Kosarev P."/>
            <person name="Brown G."/>
            <person name="Chen H.C."/>
            <person name="Ermolaeva O."/>
            <person name="Hlavina W."/>
            <person name="Kapustin Y."/>
            <person name="Kiryutin B."/>
            <person name="Kitts P."/>
            <person name="Maglott D."/>
            <person name="Pruitt K."/>
            <person name="Sapojnikov V."/>
            <person name="Souvorov A."/>
            <person name="Mackey A.J."/>
            <person name="Waterhouse R.M."/>
            <person name="Wyder S."/>
            <person name="Zdobnov E.M."/>
            <person name="Zdobnov E.M."/>
            <person name="Wyder S."/>
            <person name="Kriventseva E.V."/>
            <person name="Kadowaki T."/>
            <person name="Bork P."/>
            <person name="Aranda M."/>
            <person name="Bao R."/>
            <person name="Beermann A."/>
            <person name="Berns N."/>
            <person name="Bolognesi R."/>
            <person name="Bonneton F."/>
            <person name="Bopp D."/>
            <person name="Brown S.J."/>
            <person name="Bucher G."/>
            <person name="Butts T."/>
            <person name="Chaumot A."/>
            <person name="Denell R.E."/>
            <person name="Ferrier D.E."/>
            <person name="Friedrich M."/>
            <person name="Gordon C.M."/>
            <person name="Jindra M."/>
            <person name="Klingler M."/>
            <person name="Lan Q."/>
            <person name="Lattorff H.M."/>
            <person name="Laudet V."/>
            <person name="von Levetsow C."/>
            <person name="Liu Z."/>
            <person name="Lutz R."/>
            <person name="Lynch J.A."/>
            <person name="da Fonseca R.N."/>
            <person name="Posnien N."/>
            <person name="Reuter R."/>
            <person name="Roth S."/>
            <person name="Savard J."/>
            <person name="Schinko J.B."/>
            <person name="Schmitt C."/>
            <person name="Schoppmeier M."/>
            <person name="Schroder R."/>
            <person name="Shippy T.D."/>
            <person name="Simonnet F."/>
            <person name="Marques-Souza H."/>
            <person name="Tautz D."/>
            <person name="Tomoyasu Y."/>
            <person name="Trauner J."/>
            <person name="Van der Zee M."/>
            <person name="Vervoort M."/>
            <person name="Wittkopp N."/>
            <person name="Wimmer E.A."/>
            <person name="Yang X."/>
            <person name="Jones A.K."/>
            <person name="Sattelle D.B."/>
            <person name="Ebert P.R."/>
            <person name="Nelson D."/>
            <person name="Scott J.G."/>
            <person name="Beeman R.W."/>
            <person name="Muthukrishnan S."/>
            <person name="Kramer K.J."/>
            <person name="Arakane Y."/>
            <person name="Beeman R.W."/>
            <person name="Zhu Q."/>
            <person name="Hogenkamp D."/>
            <person name="Dixit R."/>
            <person name="Oppert B."/>
            <person name="Jiang H."/>
            <person name="Zou Z."/>
            <person name="Marshall J."/>
            <person name="Elpidina E."/>
            <person name="Vinokurov K."/>
            <person name="Oppert C."/>
            <person name="Zou Z."/>
            <person name="Evans J."/>
            <person name="Lu Z."/>
            <person name="Zhao P."/>
            <person name="Sumathipala N."/>
            <person name="Altincicek B."/>
            <person name="Vilcinskas A."/>
            <person name="Williams M."/>
            <person name="Hultmark D."/>
            <person name="Hetru C."/>
            <person name="Jiang H."/>
            <person name="Grimmelikhuijzen C.J."/>
            <person name="Hauser F."/>
            <person name="Cazzamali G."/>
            <person name="Williamson M."/>
            <person name="Park Y."/>
            <person name="Li B."/>
            <person name="Tanaka Y."/>
            <person name="Predel R."/>
            <person name="Neupert S."/>
            <person name="Schachtner J."/>
            <person name="Verleyen P."/>
            <person name="Raible F."/>
            <person name="Bork P."/>
            <person name="Friedrich M."/>
            <person name="Walden K.K."/>
            <person name="Robertson H.M."/>
            <person name="Angeli S."/>
            <person name="Foret S."/>
            <person name="Bucher G."/>
            <person name="Schuetz S."/>
            <person name="Maleszka R."/>
            <person name="Wimmer E.A."/>
            <person name="Beeman R.W."/>
            <person name="Lorenzen M."/>
            <person name="Tomoyasu Y."/>
            <person name="Miller S.C."/>
            <person name="Grossmann D."/>
            <person name="Bucher G."/>
        </authorList>
    </citation>
    <scope>NUCLEOTIDE SEQUENCE [LARGE SCALE GENOMIC DNA]</scope>
    <source>
        <strain evidence="1 2">Georgia GA2</strain>
    </source>
</reference>
<name>A0A139WJX0_TRICA</name>
<dbReference type="EMBL" id="KQ971334">
    <property type="protein sequence ID" value="KYB28270.1"/>
    <property type="molecule type" value="Genomic_DNA"/>
</dbReference>
<protein>
    <submittedName>
        <fullName evidence="1">Uncharacterized protein</fullName>
    </submittedName>
</protein>
<organism evidence="1 2">
    <name type="scientific">Tribolium castaneum</name>
    <name type="common">Red flour beetle</name>
    <dbReference type="NCBI Taxonomy" id="7070"/>
    <lineage>
        <taxon>Eukaryota</taxon>
        <taxon>Metazoa</taxon>
        <taxon>Ecdysozoa</taxon>
        <taxon>Arthropoda</taxon>
        <taxon>Hexapoda</taxon>
        <taxon>Insecta</taxon>
        <taxon>Pterygota</taxon>
        <taxon>Neoptera</taxon>
        <taxon>Endopterygota</taxon>
        <taxon>Coleoptera</taxon>
        <taxon>Polyphaga</taxon>
        <taxon>Cucujiformia</taxon>
        <taxon>Tenebrionidae</taxon>
        <taxon>Tenebrionidae incertae sedis</taxon>
        <taxon>Tribolium</taxon>
    </lineage>
</organism>
<evidence type="ECO:0000313" key="1">
    <source>
        <dbReference type="EMBL" id="KYB28270.1"/>
    </source>
</evidence>
<proteinExistence type="predicted"/>
<reference evidence="1 2" key="2">
    <citation type="journal article" date="2010" name="Nucleic Acids Res.">
        <title>BeetleBase in 2010: revisions to provide comprehensive genomic information for Tribolium castaneum.</title>
        <authorList>
            <person name="Kim H.S."/>
            <person name="Murphy T."/>
            <person name="Xia J."/>
            <person name="Caragea D."/>
            <person name="Park Y."/>
            <person name="Beeman R.W."/>
            <person name="Lorenzen M.D."/>
            <person name="Butcher S."/>
            <person name="Manak J.R."/>
            <person name="Brown S.J."/>
        </authorList>
    </citation>
    <scope>GENOME REANNOTATION</scope>
    <source>
        <strain evidence="1 2">Georgia GA2</strain>
    </source>
</reference>